<keyword evidence="2" id="KW-0328">Glycosyltransferase</keyword>
<dbReference type="Proteomes" id="UP001235874">
    <property type="component" value="Chromosome"/>
</dbReference>
<evidence type="ECO:0000256" key="2">
    <source>
        <dbReference type="ARBA" id="ARBA00022676"/>
    </source>
</evidence>
<accession>A0AAJ6HQS8</accession>
<evidence type="ECO:0000259" key="6">
    <source>
        <dbReference type="Pfam" id="PF21036"/>
    </source>
</evidence>
<evidence type="ECO:0000313" key="7">
    <source>
        <dbReference type="EMBL" id="WLS43308.1"/>
    </source>
</evidence>
<dbReference type="KEGG" id="mprn:Q3V37_18010"/>
<keyword evidence="4" id="KW-0045">Antibiotic biosynthesis</keyword>
<protein>
    <submittedName>
        <fullName evidence="7">Activator-dependent family glycosyltransferase</fullName>
    </submittedName>
</protein>
<dbReference type="InterPro" id="IPR048284">
    <property type="entry name" value="EryCIII-like_N"/>
</dbReference>
<comment type="similarity">
    <text evidence="1">Belongs to the glycosyltransferase 28 family.</text>
</comment>
<dbReference type="EMBL" id="CP130472">
    <property type="protein sequence ID" value="WLS43308.1"/>
    <property type="molecule type" value="Genomic_DNA"/>
</dbReference>
<dbReference type="Gene3D" id="3.40.50.2000">
    <property type="entry name" value="Glycogen Phosphorylase B"/>
    <property type="match status" value="2"/>
</dbReference>
<dbReference type="SUPFAM" id="SSF53756">
    <property type="entry name" value="UDP-Glycosyltransferase/glycogen phosphorylase"/>
    <property type="match status" value="1"/>
</dbReference>
<dbReference type="Pfam" id="PF21036">
    <property type="entry name" value="EryCIII-like_N"/>
    <property type="match status" value="1"/>
</dbReference>
<dbReference type="InterPro" id="IPR010610">
    <property type="entry name" value="EryCIII-like_C"/>
</dbReference>
<proteinExistence type="inferred from homology"/>
<sequence length="413" mass="45756">MRVLIAAYAERTHFFHMVPIAWALRTAGHEVRVASQPALMDTIAASGLTAVSVGADHSWQDLMDEMADDEEWAERVTEVLGNADSADHETLVRFFAEETKSFRSFNDSMVDDLVTFARQWQPDLVLWEHFTFAAPIAARVVGAAHVRVLWGADVLIQLRQRFLALREKEPPEQRSDVLGDWLDDTLARFGHRFDEEILTGQRTLEQSPSSMRLPVEVRTVTMRYVPYNGPSVVPGWLREPPGRPRVCITAGVSMRAFFGFDPIPLSSLRSFAGLDVEVVATLVRQEGDDTEIPDNVRLVDFVPMHAILPTCAAVVHIGSAGIVSTALTYGVPQLVLVPDLWDAPVRARMLAEQGAGLELTPDAVTPESIRDAVMRLVTEPAFREAAIRLRDEADAEPAPNEVVPVLERLAAEP</sequence>
<feature type="domain" description="Erythromycin biosynthesis protein CIII-like N-terminal" evidence="6">
    <location>
        <begin position="22"/>
        <end position="251"/>
    </location>
</feature>
<feature type="domain" description="Erythromycin biosynthesis protein CIII-like C-terminal" evidence="5">
    <location>
        <begin position="268"/>
        <end position="409"/>
    </location>
</feature>
<evidence type="ECO:0000256" key="3">
    <source>
        <dbReference type="ARBA" id="ARBA00022679"/>
    </source>
</evidence>
<keyword evidence="8" id="KW-1185">Reference proteome</keyword>
<dbReference type="CDD" id="cd03784">
    <property type="entry name" value="GT1_Gtf-like"/>
    <property type="match status" value="1"/>
</dbReference>
<keyword evidence="3" id="KW-0808">Transferase</keyword>
<dbReference type="NCBIfam" id="TIGR04516">
    <property type="entry name" value="glycosyl_450act"/>
    <property type="match status" value="1"/>
</dbReference>
<dbReference type="PANTHER" id="PTHR48050">
    <property type="entry name" value="STEROL 3-BETA-GLUCOSYLTRANSFERASE"/>
    <property type="match status" value="1"/>
</dbReference>
<dbReference type="InterPro" id="IPR030953">
    <property type="entry name" value="Glycosyl_450act"/>
</dbReference>
<name>A0AAJ6HQS8_9ACTN</name>
<dbReference type="InterPro" id="IPR002213">
    <property type="entry name" value="UDP_glucos_trans"/>
</dbReference>
<dbReference type="InterPro" id="IPR050426">
    <property type="entry name" value="Glycosyltransferase_28"/>
</dbReference>
<dbReference type="AlphaFoldDB" id="A0AAJ6HQS8"/>
<evidence type="ECO:0000259" key="5">
    <source>
        <dbReference type="Pfam" id="PF06722"/>
    </source>
</evidence>
<dbReference type="GO" id="GO:0017000">
    <property type="term" value="P:antibiotic biosynthetic process"/>
    <property type="evidence" value="ECO:0007669"/>
    <property type="project" value="UniProtKB-KW"/>
</dbReference>
<evidence type="ECO:0000313" key="8">
    <source>
        <dbReference type="Proteomes" id="UP001235874"/>
    </source>
</evidence>
<dbReference type="FunFam" id="3.40.50.2000:FF:000072">
    <property type="entry name" value="Glycosyl transferase"/>
    <property type="match status" value="1"/>
</dbReference>
<evidence type="ECO:0000256" key="1">
    <source>
        <dbReference type="ARBA" id="ARBA00006962"/>
    </source>
</evidence>
<dbReference type="GO" id="GO:0016758">
    <property type="term" value="F:hexosyltransferase activity"/>
    <property type="evidence" value="ECO:0007669"/>
    <property type="project" value="UniProtKB-ARBA"/>
</dbReference>
<dbReference type="GO" id="GO:0008194">
    <property type="term" value="F:UDP-glycosyltransferase activity"/>
    <property type="evidence" value="ECO:0007669"/>
    <property type="project" value="InterPro"/>
</dbReference>
<reference evidence="7 8" key="1">
    <citation type="submission" date="2023-07" db="EMBL/GenBank/DDBJ databases">
        <title>Micromonospora profundi TRM 95458 converts glycerol to a new osmotic compound.</title>
        <authorList>
            <person name="Lu D."/>
        </authorList>
    </citation>
    <scope>NUCLEOTIDE SEQUENCE [LARGE SCALE GENOMIC DNA]</scope>
    <source>
        <strain evidence="7 8">TRM95458</strain>
    </source>
</reference>
<dbReference type="PANTHER" id="PTHR48050:SF13">
    <property type="entry name" value="STEROL 3-BETA-GLUCOSYLTRANSFERASE UGT80A2"/>
    <property type="match status" value="1"/>
</dbReference>
<dbReference type="Pfam" id="PF06722">
    <property type="entry name" value="EryCIII-like_C"/>
    <property type="match status" value="1"/>
</dbReference>
<organism evidence="7 8">
    <name type="scientific">Micromonospora profundi</name>
    <dbReference type="NCBI Taxonomy" id="1420889"/>
    <lineage>
        <taxon>Bacteria</taxon>
        <taxon>Bacillati</taxon>
        <taxon>Actinomycetota</taxon>
        <taxon>Actinomycetes</taxon>
        <taxon>Micromonosporales</taxon>
        <taxon>Micromonosporaceae</taxon>
        <taxon>Micromonospora</taxon>
    </lineage>
</organism>
<evidence type="ECO:0000256" key="4">
    <source>
        <dbReference type="ARBA" id="ARBA00023194"/>
    </source>
</evidence>
<gene>
    <name evidence="7" type="ORF">Q3V37_18010</name>
</gene>
<dbReference type="RefSeq" id="WP_306270736.1">
    <property type="nucleotide sequence ID" value="NZ_CP130472.1"/>
</dbReference>